<protein>
    <submittedName>
        <fullName evidence="8">Sigma-70 family RNA polymerase sigma factor</fullName>
    </submittedName>
</protein>
<evidence type="ECO:0000256" key="4">
    <source>
        <dbReference type="ARBA" id="ARBA00023163"/>
    </source>
</evidence>
<dbReference type="RefSeq" id="WP_250827775.1">
    <property type="nucleotide sequence ID" value="NZ_JAMOIL010000016.1"/>
</dbReference>
<dbReference type="InterPro" id="IPR007624">
    <property type="entry name" value="RNA_pol_sigma70_r3"/>
</dbReference>
<dbReference type="AlphaFoldDB" id="A0A9X2D958"/>
<dbReference type="InterPro" id="IPR014284">
    <property type="entry name" value="RNA_pol_sigma-70_dom"/>
</dbReference>
<dbReference type="InterPro" id="IPR007627">
    <property type="entry name" value="RNA_pol_sigma70_r2"/>
</dbReference>
<evidence type="ECO:0000256" key="1">
    <source>
        <dbReference type="ARBA" id="ARBA00023015"/>
    </source>
</evidence>
<evidence type="ECO:0000256" key="3">
    <source>
        <dbReference type="ARBA" id="ARBA00023125"/>
    </source>
</evidence>
<keyword evidence="9" id="KW-1185">Reference proteome</keyword>
<proteinExistence type="predicted"/>
<dbReference type="PRINTS" id="PR00046">
    <property type="entry name" value="SIGMA70FCT"/>
</dbReference>
<dbReference type="InterPro" id="IPR036388">
    <property type="entry name" value="WH-like_DNA-bd_sf"/>
</dbReference>
<evidence type="ECO:0000313" key="8">
    <source>
        <dbReference type="EMBL" id="MCM0621334.1"/>
    </source>
</evidence>
<dbReference type="EMBL" id="JAMOIL010000016">
    <property type="protein sequence ID" value="MCM0621334.1"/>
    <property type="molecule type" value="Genomic_DNA"/>
</dbReference>
<organism evidence="8 9">
    <name type="scientific">Nocardioides bruguierae</name>
    <dbReference type="NCBI Taxonomy" id="2945102"/>
    <lineage>
        <taxon>Bacteria</taxon>
        <taxon>Bacillati</taxon>
        <taxon>Actinomycetota</taxon>
        <taxon>Actinomycetes</taxon>
        <taxon>Propionibacteriales</taxon>
        <taxon>Nocardioidaceae</taxon>
        <taxon>Nocardioides</taxon>
    </lineage>
</organism>
<dbReference type="GO" id="GO:0003677">
    <property type="term" value="F:DNA binding"/>
    <property type="evidence" value="ECO:0007669"/>
    <property type="project" value="UniProtKB-KW"/>
</dbReference>
<evidence type="ECO:0000256" key="2">
    <source>
        <dbReference type="ARBA" id="ARBA00023082"/>
    </source>
</evidence>
<dbReference type="SUPFAM" id="SSF88659">
    <property type="entry name" value="Sigma3 and sigma4 domains of RNA polymerase sigma factors"/>
    <property type="match status" value="2"/>
</dbReference>
<dbReference type="Gene3D" id="1.10.10.10">
    <property type="entry name" value="Winged helix-like DNA-binding domain superfamily/Winged helix DNA-binding domain"/>
    <property type="match status" value="2"/>
</dbReference>
<keyword evidence="3" id="KW-0238">DNA-binding</keyword>
<dbReference type="Pfam" id="PF04542">
    <property type="entry name" value="Sigma70_r2"/>
    <property type="match status" value="1"/>
</dbReference>
<keyword evidence="2" id="KW-0731">Sigma factor</keyword>
<accession>A0A9X2D958</accession>
<dbReference type="InterPro" id="IPR013325">
    <property type="entry name" value="RNA_pol_sigma_r2"/>
</dbReference>
<dbReference type="Gene3D" id="1.20.120.1810">
    <property type="match status" value="1"/>
</dbReference>
<feature type="domain" description="RNA polymerase sigma-70 region 2" evidence="6">
    <location>
        <begin position="65"/>
        <end position="130"/>
    </location>
</feature>
<dbReference type="Pfam" id="PF04545">
    <property type="entry name" value="Sigma70_r4"/>
    <property type="match status" value="1"/>
</dbReference>
<dbReference type="SUPFAM" id="SSF88946">
    <property type="entry name" value="Sigma2 domain of RNA polymerase sigma factors"/>
    <property type="match status" value="1"/>
</dbReference>
<dbReference type="GO" id="GO:0006352">
    <property type="term" value="P:DNA-templated transcription initiation"/>
    <property type="evidence" value="ECO:0007669"/>
    <property type="project" value="InterPro"/>
</dbReference>
<feature type="domain" description="RNA polymerase sigma-70 region 4" evidence="7">
    <location>
        <begin position="229"/>
        <end position="275"/>
    </location>
</feature>
<dbReference type="GO" id="GO:0016987">
    <property type="term" value="F:sigma factor activity"/>
    <property type="evidence" value="ECO:0007669"/>
    <property type="project" value="UniProtKB-KW"/>
</dbReference>
<evidence type="ECO:0000259" key="5">
    <source>
        <dbReference type="Pfam" id="PF04539"/>
    </source>
</evidence>
<evidence type="ECO:0000259" key="7">
    <source>
        <dbReference type="Pfam" id="PF04545"/>
    </source>
</evidence>
<keyword evidence="4" id="KW-0804">Transcription</keyword>
<dbReference type="PANTHER" id="PTHR30385">
    <property type="entry name" value="SIGMA FACTOR F FLAGELLAR"/>
    <property type="match status" value="1"/>
</dbReference>
<comment type="caution">
    <text evidence="8">The sequence shown here is derived from an EMBL/GenBank/DDBJ whole genome shotgun (WGS) entry which is preliminary data.</text>
</comment>
<evidence type="ECO:0000259" key="6">
    <source>
        <dbReference type="Pfam" id="PF04542"/>
    </source>
</evidence>
<gene>
    <name evidence="8" type="ORF">M8330_13645</name>
</gene>
<dbReference type="Proteomes" id="UP001139485">
    <property type="component" value="Unassembled WGS sequence"/>
</dbReference>
<keyword evidence="1" id="KW-0805">Transcription regulation</keyword>
<dbReference type="Pfam" id="PF04539">
    <property type="entry name" value="Sigma70_r3"/>
    <property type="match status" value="1"/>
</dbReference>
<dbReference type="NCBIfam" id="TIGR02937">
    <property type="entry name" value="sigma70-ECF"/>
    <property type="match status" value="1"/>
</dbReference>
<reference evidence="8" key="1">
    <citation type="submission" date="2022-05" db="EMBL/GenBank/DDBJ databases">
        <authorList>
            <person name="Tuo L."/>
        </authorList>
    </citation>
    <scope>NUCLEOTIDE SEQUENCE</scope>
    <source>
        <strain evidence="8">BSK12Z-4</strain>
    </source>
</reference>
<feature type="domain" description="RNA polymerase sigma-70 region 3" evidence="5">
    <location>
        <begin position="140"/>
        <end position="192"/>
    </location>
</feature>
<sequence length="283" mass="30387">MSTAQESPADPAAVAAVVGDAARAPRPRASEAARRQVRTARLLLRARACSAERRAAYEAEVVALHLGLSQDLARRYRGRGIADEDLLQVASLGLVKAVRGYDPTLGHDFVGYAVPTILGELRRSFRDTGWSVRPPRSLQELVVRVAPTESDLFQRLGRPPHEAELAAALGVGPEELREARAAATCFRSDSLDEPASAADAATPVSAFLGAVDPAFGHAEARLALAAAVRVLGPRERRIVQLRFFAGRTQAEIGAELGISQEQVSRLLGRILRRLRLELGLDAA</sequence>
<dbReference type="InterPro" id="IPR013324">
    <property type="entry name" value="RNA_pol_sigma_r3/r4-like"/>
</dbReference>
<dbReference type="PANTHER" id="PTHR30385:SF4">
    <property type="entry name" value="RNA POLYMERASE SIGMA-E FACTOR"/>
    <property type="match status" value="1"/>
</dbReference>
<evidence type="ECO:0000313" key="9">
    <source>
        <dbReference type="Proteomes" id="UP001139485"/>
    </source>
</evidence>
<name>A0A9X2D958_9ACTN</name>
<dbReference type="InterPro" id="IPR000943">
    <property type="entry name" value="RNA_pol_sigma70"/>
</dbReference>
<dbReference type="InterPro" id="IPR007630">
    <property type="entry name" value="RNA_pol_sigma70_r4"/>
</dbReference>